<sequence length="460" mass="49726">MAIIPSSTGLAPLLSGLLDIHQHVPPAAAEEPLHPHDATTVTEQPSFITRHFYIPITIIPLDDVKNPSSGRRFSLLSRGCITIFITTFLILTTIICAVVATAWKKQHDADFESGTNYFPTGPSPFHQAITANFPDPAIVQYNGTWYAFATNNAAGILDQPFNKTVADYGKSNIQLATSPDFVTWTLSNSSRDPLPRLGIWADAEVNNATNLPRANVWAPDLLRRPSDGKWLLYYSAACSGAAKRTHCIGAAVAEEVTGPYAPLNTTITCPISAGGAIDPAPVVDGDGTVWLAYKIDGNNVGNGGECGNSIKPLASTPILLQRMTPDGVTPVDEPIRLLDRERSDGPLVEAPALVQSDEGWWFLFFSSGCTRNPSYDLKYAYSRNLTGPYTRAPRRLLKTGIGGSWRRGVFLWPGARGARRSWGMEDGDACEGCDGVGGVRAMFTAGVRFEGTEVIFEELV</sequence>
<comment type="caution">
    <text evidence="1">The sequence shown here is derived from an EMBL/GenBank/DDBJ whole genome shotgun (WGS) entry which is preliminary data.</text>
</comment>
<proteinExistence type="predicted"/>
<dbReference type="Proteomes" id="UP001172680">
    <property type="component" value="Unassembled WGS sequence"/>
</dbReference>
<gene>
    <name evidence="1" type="ORF">H2199_003506</name>
</gene>
<keyword evidence="2" id="KW-1185">Reference proteome</keyword>
<name>A0ACC2ZBA5_9PEZI</name>
<organism evidence="1 2">
    <name type="scientific">Coniosporium tulheliwenetii</name>
    <dbReference type="NCBI Taxonomy" id="3383036"/>
    <lineage>
        <taxon>Eukaryota</taxon>
        <taxon>Fungi</taxon>
        <taxon>Dikarya</taxon>
        <taxon>Ascomycota</taxon>
        <taxon>Pezizomycotina</taxon>
        <taxon>Dothideomycetes</taxon>
        <taxon>Dothideomycetes incertae sedis</taxon>
        <taxon>Coniosporium</taxon>
    </lineage>
</organism>
<reference evidence="1" key="1">
    <citation type="submission" date="2022-10" db="EMBL/GenBank/DDBJ databases">
        <title>Culturing micro-colonial fungi from biological soil crusts in the Mojave desert and describing Neophaeococcomyces mojavensis, and introducing the new genera and species Taxawa tesnikishii.</title>
        <authorList>
            <person name="Kurbessoian T."/>
            <person name="Stajich J.E."/>
        </authorList>
    </citation>
    <scope>NUCLEOTIDE SEQUENCE</scope>
    <source>
        <strain evidence="1">JES_115</strain>
    </source>
</reference>
<evidence type="ECO:0000313" key="2">
    <source>
        <dbReference type="Proteomes" id="UP001172680"/>
    </source>
</evidence>
<evidence type="ECO:0000313" key="1">
    <source>
        <dbReference type="EMBL" id="KAJ9644543.1"/>
    </source>
</evidence>
<protein>
    <submittedName>
        <fullName evidence="1">Uncharacterized protein</fullName>
    </submittedName>
</protein>
<dbReference type="EMBL" id="JAPDRP010000009">
    <property type="protein sequence ID" value="KAJ9644543.1"/>
    <property type="molecule type" value="Genomic_DNA"/>
</dbReference>
<accession>A0ACC2ZBA5</accession>